<evidence type="ECO:0000256" key="1">
    <source>
        <dbReference type="SAM" id="MobiDB-lite"/>
    </source>
</evidence>
<dbReference type="OrthoDB" id="1740536at2759"/>
<accession>A0A7J0F8A3</accession>
<gene>
    <name evidence="3" type="ORF">Acr_10g0003250</name>
</gene>
<proteinExistence type="predicted"/>
<dbReference type="PANTHER" id="PTHR33223">
    <property type="entry name" value="CCHC-TYPE DOMAIN-CONTAINING PROTEIN"/>
    <property type="match status" value="1"/>
</dbReference>
<sequence length="389" mass="44925">MERILRVRVSSKFKLPTQLRIYKGKTYPMDHLNSYKSLMSLQGCSDEVMCKAFSATLKGSSRSWFRKLSLGTIDSFGNLSRLFVANFMSCRIRKKNASHLFTVHQKETESLKDYVKRFNQIILEVEDSSDKVVIMAMMEGLRSGPLFDSLSKNIPKTLSTLQNKADKYIATEELAEAKRRRRGKDDHKRKEPDTRRADYKEEERNKRSDRDLKRTTDRRPRTPPRRPELILPPLNAPVAQEFSKIKHEEFVKLLGKIKTDTQKRNRNKNCEFHRDHGHSMEDCFQLKEQIADLIKKGYLRKYVDAHPRPTAGDIQTIHGGFGSGECSTSSRKRHARSAHRQAEEEIYNLSSSFVDAYPPITFNNDDLRGLHLPHDDVLVVSAVIANFNV</sequence>
<evidence type="ECO:0000313" key="4">
    <source>
        <dbReference type="Proteomes" id="UP000585474"/>
    </source>
</evidence>
<name>A0A7J0F8A3_9ERIC</name>
<dbReference type="InterPro" id="IPR005162">
    <property type="entry name" value="Retrotrans_gag_dom"/>
</dbReference>
<dbReference type="PANTHER" id="PTHR33223:SF10">
    <property type="entry name" value="AMINOTRANSFERASE-LIKE PLANT MOBILE DOMAIN-CONTAINING PROTEIN"/>
    <property type="match status" value="1"/>
</dbReference>
<feature type="region of interest" description="Disordered" evidence="1">
    <location>
        <begin position="177"/>
        <end position="231"/>
    </location>
</feature>
<dbReference type="Proteomes" id="UP000585474">
    <property type="component" value="Unassembled WGS sequence"/>
</dbReference>
<dbReference type="EMBL" id="BJWL01000010">
    <property type="protein sequence ID" value="GFY94940.1"/>
    <property type="molecule type" value="Genomic_DNA"/>
</dbReference>
<comment type="caution">
    <text evidence="3">The sequence shown here is derived from an EMBL/GenBank/DDBJ whole genome shotgun (WGS) entry which is preliminary data.</text>
</comment>
<protein>
    <recommendedName>
        <fullName evidence="2">Retrotransposon gag domain-containing protein</fullName>
    </recommendedName>
</protein>
<keyword evidence="4" id="KW-1185">Reference proteome</keyword>
<organism evidence="3 4">
    <name type="scientific">Actinidia rufa</name>
    <dbReference type="NCBI Taxonomy" id="165716"/>
    <lineage>
        <taxon>Eukaryota</taxon>
        <taxon>Viridiplantae</taxon>
        <taxon>Streptophyta</taxon>
        <taxon>Embryophyta</taxon>
        <taxon>Tracheophyta</taxon>
        <taxon>Spermatophyta</taxon>
        <taxon>Magnoliopsida</taxon>
        <taxon>eudicotyledons</taxon>
        <taxon>Gunneridae</taxon>
        <taxon>Pentapetalae</taxon>
        <taxon>asterids</taxon>
        <taxon>Ericales</taxon>
        <taxon>Actinidiaceae</taxon>
        <taxon>Actinidia</taxon>
    </lineage>
</organism>
<feature type="domain" description="Retrotransposon gag" evidence="2">
    <location>
        <begin position="52"/>
        <end position="142"/>
    </location>
</feature>
<feature type="compositionally biased region" description="Basic and acidic residues" evidence="1">
    <location>
        <begin position="183"/>
        <end position="228"/>
    </location>
</feature>
<reference evidence="3 4" key="1">
    <citation type="submission" date="2019-07" db="EMBL/GenBank/DDBJ databases">
        <title>De Novo Assembly of kiwifruit Actinidia rufa.</title>
        <authorList>
            <person name="Sugita-Konishi S."/>
            <person name="Sato K."/>
            <person name="Mori E."/>
            <person name="Abe Y."/>
            <person name="Kisaki G."/>
            <person name="Hamano K."/>
            <person name="Suezawa K."/>
            <person name="Otani M."/>
            <person name="Fukuda T."/>
            <person name="Manabe T."/>
            <person name="Gomi K."/>
            <person name="Tabuchi M."/>
            <person name="Akimitsu K."/>
            <person name="Kataoka I."/>
        </authorList>
    </citation>
    <scope>NUCLEOTIDE SEQUENCE [LARGE SCALE GENOMIC DNA]</scope>
    <source>
        <strain evidence="4">cv. Fuchu</strain>
    </source>
</reference>
<evidence type="ECO:0000259" key="2">
    <source>
        <dbReference type="Pfam" id="PF03732"/>
    </source>
</evidence>
<dbReference type="Pfam" id="PF03732">
    <property type="entry name" value="Retrotrans_gag"/>
    <property type="match status" value="1"/>
</dbReference>
<dbReference type="AlphaFoldDB" id="A0A7J0F8A3"/>
<evidence type="ECO:0000313" key="3">
    <source>
        <dbReference type="EMBL" id="GFY94940.1"/>
    </source>
</evidence>